<sequence length="81" mass="8244">MLRLGYRLFMARKCSRGLIVVSGGGSEGGEEGSESGVRSDRRGVGKPEPGSVAGVGGGREYRVEFPIGVSSGGGRSEGGEI</sequence>
<evidence type="ECO:0000313" key="2">
    <source>
        <dbReference type="EMBL" id="KAF5184820.1"/>
    </source>
</evidence>
<protein>
    <submittedName>
        <fullName evidence="2">Uncharacterized protein</fullName>
    </submittedName>
</protein>
<keyword evidence="3" id="KW-1185">Reference proteome</keyword>
<proteinExistence type="predicted"/>
<dbReference type="AlphaFoldDB" id="A0A7J6VL16"/>
<evidence type="ECO:0000313" key="3">
    <source>
        <dbReference type="Proteomes" id="UP000554482"/>
    </source>
</evidence>
<reference evidence="2 3" key="1">
    <citation type="submission" date="2020-06" db="EMBL/GenBank/DDBJ databases">
        <title>Transcriptomic and genomic resources for Thalictrum thalictroides and T. hernandezii: Facilitating candidate gene discovery in an emerging model plant lineage.</title>
        <authorList>
            <person name="Arias T."/>
            <person name="Riano-Pachon D.M."/>
            <person name="Di Stilio V.S."/>
        </authorList>
    </citation>
    <scope>NUCLEOTIDE SEQUENCE [LARGE SCALE GENOMIC DNA]</scope>
    <source>
        <strain evidence="3">cv. WT478/WT964</strain>
        <tissue evidence="2">Leaves</tissue>
    </source>
</reference>
<feature type="region of interest" description="Disordered" evidence="1">
    <location>
        <begin position="20"/>
        <end position="59"/>
    </location>
</feature>
<evidence type="ECO:0000256" key="1">
    <source>
        <dbReference type="SAM" id="MobiDB-lite"/>
    </source>
</evidence>
<gene>
    <name evidence="2" type="ORF">FRX31_025593</name>
</gene>
<organism evidence="2 3">
    <name type="scientific">Thalictrum thalictroides</name>
    <name type="common">Rue-anemone</name>
    <name type="synonym">Anemone thalictroides</name>
    <dbReference type="NCBI Taxonomy" id="46969"/>
    <lineage>
        <taxon>Eukaryota</taxon>
        <taxon>Viridiplantae</taxon>
        <taxon>Streptophyta</taxon>
        <taxon>Embryophyta</taxon>
        <taxon>Tracheophyta</taxon>
        <taxon>Spermatophyta</taxon>
        <taxon>Magnoliopsida</taxon>
        <taxon>Ranunculales</taxon>
        <taxon>Ranunculaceae</taxon>
        <taxon>Thalictroideae</taxon>
        <taxon>Thalictrum</taxon>
    </lineage>
</organism>
<dbReference type="EMBL" id="JABWDY010031545">
    <property type="protein sequence ID" value="KAF5184820.1"/>
    <property type="molecule type" value="Genomic_DNA"/>
</dbReference>
<name>A0A7J6VL16_THATH</name>
<feature type="non-terminal residue" evidence="2">
    <location>
        <position position="1"/>
    </location>
</feature>
<dbReference type="Proteomes" id="UP000554482">
    <property type="component" value="Unassembled WGS sequence"/>
</dbReference>
<comment type="caution">
    <text evidence="2">The sequence shown here is derived from an EMBL/GenBank/DDBJ whole genome shotgun (WGS) entry which is preliminary data.</text>
</comment>
<accession>A0A7J6VL16</accession>